<reference evidence="1 2" key="1">
    <citation type="submission" date="2016-02" db="EMBL/GenBank/DDBJ databases">
        <title>Complete genome sequence of Geobacillus subterraneus KCTC 3922T.</title>
        <authorList>
            <person name="Lee D.-W."/>
            <person name="Lee Y.-J."/>
            <person name="Lee S.-J."/>
            <person name="Park G.-S."/>
            <person name="Lee S.-J."/>
            <person name="Shin J.-H."/>
        </authorList>
    </citation>
    <scope>NUCLEOTIDE SEQUENCE [LARGE SCALE GENOMIC DNA]</scope>
    <source>
        <strain evidence="1 2">KCTC 3922</strain>
    </source>
</reference>
<name>A0ABN4NFA7_9BACL</name>
<evidence type="ECO:0000313" key="1">
    <source>
        <dbReference type="EMBL" id="AMX83162.1"/>
    </source>
</evidence>
<gene>
    <name evidence="1" type="ORF">GS3922_05390</name>
</gene>
<evidence type="ECO:0000313" key="2">
    <source>
        <dbReference type="Proteomes" id="UP000076226"/>
    </source>
</evidence>
<sequence>MMWLNSYKQKNYPIIVVGYGNPTYVYFKKLVFTDEQYIPNFDDETYEKFRKQKGYSFAYIGNSGKIYGKGYKEEINIDKMLNVVNQALKGEKFVEKMMER</sequence>
<protein>
    <submittedName>
        <fullName evidence="1">Uncharacterized protein</fullName>
    </submittedName>
</protein>
<proteinExistence type="predicted"/>
<organism evidence="1 2">
    <name type="scientific">Geobacillus subterraneus</name>
    <dbReference type="NCBI Taxonomy" id="129338"/>
    <lineage>
        <taxon>Bacteria</taxon>
        <taxon>Bacillati</taxon>
        <taxon>Bacillota</taxon>
        <taxon>Bacilli</taxon>
        <taxon>Bacillales</taxon>
        <taxon>Anoxybacillaceae</taxon>
        <taxon>Geobacillus</taxon>
    </lineage>
</organism>
<accession>A0ABN4NFA7</accession>
<dbReference type="Proteomes" id="UP000076226">
    <property type="component" value="Chromosome"/>
</dbReference>
<dbReference type="EMBL" id="CP014342">
    <property type="protein sequence ID" value="AMX83162.1"/>
    <property type="molecule type" value="Genomic_DNA"/>
</dbReference>
<keyword evidence="2" id="KW-1185">Reference proteome</keyword>
<dbReference type="GeneID" id="32409857"/>